<evidence type="ECO:0000256" key="1">
    <source>
        <dbReference type="SAM" id="SignalP"/>
    </source>
</evidence>
<dbReference type="Gene3D" id="3.40.30.10">
    <property type="entry name" value="Glutaredoxin"/>
    <property type="match status" value="1"/>
</dbReference>
<evidence type="ECO:0000313" key="3">
    <source>
        <dbReference type="EMBL" id="SEG64939.1"/>
    </source>
</evidence>
<dbReference type="InterPro" id="IPR013766">
    <property type="entry name" value="Thioredoxin_domain"/>
</dbReference>
<accession>A0A1H6BW64</accession>
<proteinExistence type="predicted"/>
<organism evidence="3 4">
    <name type="scientific">Bryocella elongata</name>
    <dbReference type="NCBI Taxonomy" id="863522"/>
    <lineage>
        <taxon>Bacteria</taxon>
        <taxon>Pseudomonadati</taxon>
        <taxon>Acidobacteriota</taxon>
        <taxon>Terriglobia</taxon>
        <taxon>Terriglobales</taxon>
        <taxon>Acidobacteriaceae</taxon>
        <taxon>Bryocella</taxon>
    </lineage>
</organism>
<dbReference type="GO" id="GO:0016853">
    <property type="term" value="F:isomerase activity"/>
    <property type="evidence" value="ECO:0007669"/>
    <property type="project" value="UniProtKB-KW"/>
</dbReference>
<gene>
    <name evidence="3" type="ORF">SAMN05421819_3999</name>
</gene>
<keyword evidence="4" id="KW-1185">Reference proteome</keyword>
<feature type="chain" id="PRO_5009294149" evidence="1">
    <location>
        <begin position="37"/>
        <end position="177"/>
    </location>
</feature>
<name>A0A1H6BW64_9BACT</name>
<dbReference type="PROSITE" id="PS51352">
    <property type="entry name" value="THIOREDOXIN_2"/>
    <property type="match status" value="1"/>
</dbReference>
<dbReference type="Proteomes" id="UP000236728">
    <property type="component" value="Unassembled WGS sequence"/>
</dbReference>
<dbReference type="InterPro" id="IPR036249">
    <property type="entry name" value="Thioredoxin-like_sf"/>
</dbReference>
<dbReference type="EMBL" id="FNVA01000008">
    <property type="protein sequence ID" value="SEG64939.1"/>
    <property type="molecule type" value="Genomic_DNA"/>
</dbReference>
<dbReference type="Pfam" id="PF13899">
    <property type="entry name" value="Thioredoxin_7"/>
    <property type="match status" value="1"/>
</dbReference>
<feature type="signal peptide" evidence="1">
    <location>
        <begin position="1"/>
        <end position="36"/>
    </location>
</feature>
<sequence length="177" mass="19524">MTGKTHTRNTLLRGLRTALAAAVLAAPLMLAAPMQAQILPHDATVGLHPHHIYPTIEAANGDIRDALAVARKTHKRVILDFGGDWCGDCQVLFLYFHQAPNQQIINQHFIIVPINVGHIDANLDIAKRYGVPAKGVPALAVLNEHGRLLYSQGNNEFSDMRHMDAQSVTAFLNKWKQ</sequence>
<evidence type="ECO:0000313" key="4">
    <source>
        <dbReference type="Proteomes" id="UP000236728"/>
    </source>
</evidence>
<feature type="domain" description="Thioredoxin" evidence="2">
    <location>
        <begin position="28"/>
        <end position="177"/>
    </location>
</feature>
<dbReference type="AlphaFoldDB" id="A0A1H6BW64"/>
<reference evidence="3 4" key="1">
    <citation type="submission" date="2016-10" db="EMBL/GenBank/DDBJ databases">
        <authorList>
            <person name="de Groot N.N."/>
        </authorList>
    </citation>
    <scope>NUCLEOTIDE SEQUENCE [LARGE SCALE GENOMIC DNA]</scope>
    <source>
        <strain evidence="3 4">DSM 22489</strain>
    </source>
</reference>
<dbReference type="SUPFAM" id="SSF52833">
    <property type="entry name" value="Thioredoxin-like"/>
    <property type="match status" value="1"/>
</dbReference>
<keyword evidence="1" id="KW-0732">Signal</keyword>
<dbReference type="RefSeq" id="WP_235011735.1">
    <property type="nucleotide sequence ID" value="NZ_FNVA01000008.1"/>
</dbReference>
<keyword evidence="3" id="KW-0413">Isomerase</keyword>
<protein>
    <submittedName>
        <fullName evidence="3">Thiol-disulfide isomerase or thioredoxin</fullName>
    </submittedName>
</protein>
<evidence type="ECO:0000259" key="2">
    <source>
        <dbReference type="PROSITE" id="PS51352"/>
    </source>
</evidence>